<gene>
    <name evidence="2" type="ORF">FIBRA_00993</name>
</gene>
<dbReference type="GO" id="GO:0042148">
    <property type="term" value="P:DNA strand invasion"/>
    <property type="evidence" value="ECO:0007669"/>
    <property type="project" value="TreeGrafter"/>
</dbReference>
<dbReference type="PANTHER" id="PTHR46644:SF2">
    <property type="entry name" value="DNA REPAIR PROTEIN XRCC2"/>
    <property type="match status" value="1"/>
</dbReference>
<dbReference type="EMBL" id="HE796909">
    <property type="protein sequence ID" value="CCL98985.1"/>
    <property type="molecule type" value="Genomic_DNA"/>
</dbReference>
<dbReference type="GO" id="GO:0005524">
    <property type="term" value="F:ATP binding"/>
    <property type="evidence" value="ECO:0007669"/>
    <property type="project" value="InterPro"/>
</dbReference>
<dbReference type="CDD" id="cd19490">
    <property type="entry name" value="XRCC2"/>
    <property type="match status" value="1"/>
</dbReference>
<dbReference type="GO" id="GO:0033063">
    <property type="term" value="C:Rad51B-Rad51C-Rad51D-XRCC2 complex"/>
    <property type="evidence" value="ECO:0007669"/>
    <property type="project" value="InterPro"/>
</dbReference>
<dbReference type="RefSeq" id="XP_012178268.1">
    <property type="nucleotide sequence ID" value="XM_012322878.1"/>
</dbReference>
<reference evidence="2 3" key="1">
    <citation type="journal article" date="2012" name="Appl. Environ. Microbiol.">
        <title>Short-read sequencing for genomic analysis of the brown rot fungus Fibroporia radiculosa.</title>
        <authorList>
            <person name="Tang J.D."/>
            <person name="Perkins A.D."/>
            <person name="Sonstegard T.S."/>
            <person name="Schroeder S.G."/>
            <person name="Burgess S.C."/>
            <person name="Diehl S.V."/>
        </authorList>
    </citation>
    <scope>NUCLEOTIDE SEQUENCE [LARGE SCALE GENOMIC DNA]</scope>
    <source>
        <strain evidence="2 3">TFFH 294</strain>
    </source>
</reference>
<dbReference type="GO" id="GO:0140664">
    <property type="term" value="F:ATP-dependent DNA damage sensor activity"/>
    <property type="evidence" value="ECO:0007669"/>
    <property type="project" value="InterPro"/>
</dbReference>
<dbReference type="Gene3D" id="3.40.50.300">
    <property type="entry name" value="P-loop containing nucleotide triphosphate hydrolases"/>
    <property type="match status" value="1"/>
</dbReference>
<dbReference type="Proteomes" id="UP000006352">
    <property type="component" value="Unassembled WGS sequence"/>
</dbReference>
<dbReference type="STRING" id="599839.J4GJ34"/>
<dbReference type="GO" id="GO:0005657">
    <property type="term" value="C:replication fork"/>
    <property type="evidence" value="ECO:0007669"/>
    <property type="project" value="InterPro"/>
</dbReference>
<dbReference type="SUPFAM" id="SSF52540">
    <property type="entry name" value="P-loop containing nucleoside triphosphate hydrolases"/>
    <property type="match status" value="1"/>
</dbReference>
<dbReference type="PANTHER" id="PTHR46644">
    <property type="entry name" value="DNA REPAIR PROTEIN XRCC2"/>
    <property type="match status" value="1"/>
</dbReference>
<dbReference type="InterPro" id="IPR027417">
    <property type="entry name" value="P-loop_NTPase"/>
</dbReference>
<dbReference type="InterPro" id="IPR030547">
    <property type="entry name" value="XRCC2"/>
</dbReference>
<dbReference type="HOGENOM" id="CLU_060999_1_0_1"/>
<proteinExistence type="predicted"/>
<evidence type="ECO:0000313" key="2">
    <source>
        <dbReference type="EMBL" id="CCL98985.1"/>
    </source>
</evidence>
<dbReference type="InterPro" id="IPR020588">
    <property type="entry name" value="RecA_ATP-bd"/>
</dbReference>
<dbReference type="OrthoDB" id="420422at2759"/>
<name>J4GJ34_9APHY</name>
<dbReference type="GO" id="GO:0005815">
    <property type="term" value="C:microtubule organizing center"/>
    <property type="evidence" value="ECO:0007669"/>
    <property type="project" value="TreeGrafter"/>
</dbReference>
<evidence type="ECO:0000313" key="3">
    <source>
        <dbReference type="Proteomes" id="UP000006352"/>
    </source>
</evidence>
<dbReference type="AlphaFoldDB" id="J4GJ34"/>
<dbReference type="GO" id="GO:0061982">
    <property type="term" value="P:meiosis I cell cycle process"/>
    <property type="evidence" value="ECO:0007669"/>
    <property type="project" value="UniProtKB-ARBA"/>
</dbReference>
<feature type="domain" description="RecA family profile 1" evidence="1">
    <location>
        <begin position="29"/>
        <end position="247"/>
    </location>
</feature>
<dbReference type="GO" id="GO:0000724">
    <property type="term" value="P:double-strand break repair via homologous recombination"/>
    <property type="evidence" value="ECO:0007669"/>
    <property type="project" value="InterPro"/>
</dbReference>
<evidence type="ECO:0000259" key="1">
    <source>
        <dbReference type="PROSITE" id="PS50162"/>
    </source>
</evidence>
<organism evidence="2 3">
    <name type="scientific">Fibroporia radiculosa</name>
    <dbReference type="NCBI Taxonomy" id="599839"/>
    <lineage>
        <taxon>Eukaryota</taxon>
        <taxon>Fungi</taxon>
        <taxon>Dikarya</taxon>
        <taxon>Basidiomycota</taxon>
        <taxon>Agaricomycotina</taxon>
        <taxon>Agaricomycetes</taxon>
        <taxon>Polyporales</taxon>
        <taxon>Fibroporiaceae</taxon>
        <taxon>Fibroporia</taxon>
    </lineage>
</organism>
<keyword evidence="3" id="KW-1185">Reference proteome</keyword>
<dbReference type="PROSITE" id="PS50162">
    <property type="entry name" value="RECA_2"/>
    <property type="match status" value="1"/>
</dbReference>
<protein>
    <recommendedName>
        <fullName evidence="1">RecA family profile 1 domain-containing protein</fullName>
    </recommendedName>
</protein>
<sequence length="384" mass="42074">MDSPISADSMLAEIQMESLQNLLTAIRHETSPLGTHISTLDESTRAGLMLPNFSRGDVIEVQGPAASGKTHLLYSMLMTCILPSEFMDIKLGGWGKAAVLLDTDDSFDISRFHQLLASRVCNILDTPISPSYVGSSSPAEDLAMQCLQNLHIFRPTSSLQLAATISYLSEYHLTHPALQSREIGFVAVDSLSSFYWNDRFAVEQLRANNGSGARSPNPLHHVLAALQRLRTSHGAVILLTNWGLNPLTPTRAGEPVSPFYRQHLYPFPIPTDSSQSTRHSPILNHAAFLGQRQSVSLDWTMPSADQPLPLTAHITLRPLFIQPFPSDITLRDAKQEEGSRRAILMKSGVQGLVRIPGKTAIGDLSVYITDLDILVSQSGDNSED</sequence>
<dbReference type="GO" id="GO:0000400">
    <property type="term" value="F:four-way junction DNA binding"/>
    <property type="evidence" value="ECO:0007669"/>
    <property type="project" value="TreeGrafter"/>
</dbReference>
<dbReference type="GeneID" id="24093896"/>
<accession>J4GJ34</accession>
<dbReference type="InParanoid" id="J4GJ34"/>